<evidence type="ECO:0000313" key="15">
    <source>
        <dbReference type="RefSeq" id="XP_012941372.1"/>
    </source>
</evidence>
<protein>
    <submittedName>
        <fullName evidence="10 11">Neurogenic protein mastermind</fullName>
    </submittedName>
</protein>
<evidence type="ECO:0000313" key="9">
    <source>
        <dbReference type="Proteomes" id="UP000694888"/>
    </source>
</evidence>
<feature type="compositionally biased region" description="Basic and acidic residues" evidence="7">
    <location>
        <begin position="1447"/>
        <end position="1476"/>
    </location>
</feature>
<dbReference type="PROSITE" id="PS50103">
    <property type="entry name" value="ZF_C3H1"/>
    <property type="match status" value="3"/>
</dbReference>
<feature type="compositionally biased region" description="Gly residues" evidence="7">
    <location>
        <begin position="1728"/>
        <end position="1740"/>
    </location>
</feature>
<feature type="compositionally biased region" description="Basic and acidic residues" evidence="7">
    <location>
        <begin position="1177"/>
        <end position="1198"/>
    </location>
</feature>
<feature type="domain" description="C3H1-type" evidence="8">
    <location>
        <begin position="454"/>
        <end position="481"/>
    </location>
</feature>
<dbReference type="InterPro" id="IPR054361">
    <property type="entry name" value="Znf-CCCH_ZC3H4/6/8"/>
</dbReference>
<feature type="region of interest" description="Disordered" evidence="7">
    <location>
        <begin position="1234"/>
        <end position="1316"/>
    </location>
</feature>
<feature type="compositionally biased region" description="Basic and acidic residues" evidence="7">
    <location>
        <begin position="1235"/>
        <end position="1257"/>
    </location>
</feature>
<feature type="compositionally biased region" description="Basic and acidic residues" evidence="7">
    <location>
        <begin position="1752"/>
        <end position="1765"/>
    </location>
</feature>
<dbReference type="InterPro" id="IPR045124">
    <property type="entry name" value="Su(sable)-like"/>
</dbReference>
<feature type="compositionally biased region" description="Basic and acidic residues" evidence="7">
    <location>
        <begin position="1131"/>
        <end position="1141"/>
    </location>
</feature>
<feature type="region of interest" description="Disordered" evidence="7">
    <location>
        <begin position="533"/>
        <end position="693"/>
    </location>
</feature>
<feature type="compositionally biased region" description="Acidic residues" evidence="7">
    <location>
        <begin position="1152"/>
        <end position="1171"/>
    </location>
</feature>
<keyword evidence="5 6" id="KW-0862">Zinc</keyword>
<feature type="compositionally biased region" description="Basic and acidic residues" evidence="7">
    <location>
        <begin position="1902"/>
        <end position="1912"/>
    </location>
</feature>
<evidence type="ECO:0000313" key="14">
    <source>
        <dbReference type="RefSeq" id="XP_012941371.1"/>
    </source>
</evidence>
<keyword evidence="4 6" id="KW-0863">Zinc-finger</keyword>
<feature type="compositionally biased region" description="Basic and acidic residues" evidence="7">
    <location>
        <begin position="1110"/>
        <end position="1119"/>
    </location>
</feature>
<keyword evidence="2 6" id="KW-0479">Metal-binding</keyword>
<dbReference type="InterPro" id="IPR000571">
    <property type="entry name" value="Znf_CCCH"/>
</dbReference>
<evidence type="ECO:0000259" key="8">
    <source>
        <dbReference type="PROSITE" id="PS50103"/>
    </source>
</evidence>
<feature type="region of interest" description="Disordered" evidence="7">
    <location>
        <begin position="1716"/>
        <end position="1993"/>
    </location>
</feature>
<evidence type="ECO:0000313" key="13">
    <source>
        <dbReference type="RefSeq" id="XP_005104451.1"/>
    </source>
</evidence>
<accession>A0ABM1A5S7</accession>
<feature type="compositionally biased region" description="Polar residues" evidence="7">
    <location>
        <begin position="1335"/>
        <end position="1361"/>
    </location>
</feature>
<keyword evidence="1" id="KW-0597">Phosphoprotein</keyword>
<dbReference type="RefSeq" id="XP_005104451.1">
    <property type="nucleotide sequence ID" value="XM_005104394.3"/>
</dbReference>
<feature type="compositionally biased region" description="Basic and acidic residues" evidence="7">
    <location>
        <begin position="1082"/>
        <end position="1098"/>
    </location>
</feature>
<evidence type="ECO:0000256" key="7">
    <source>
        <dbReference type="SAM" id="MobiDB-lite"/>
    </source>
</evidence>
<feature type="compositionally biased region" description="Basic and acidic residues" evidence="7">
    <location>
        <begin position="533"/>
        <end position="545"/>
    </location>
</feature>
<keyword evidence="9" id="KW-1185">Reference proteome</keyword>
<dbReference type="Pfam" id="PF22623">
    <property type="entry name" value="zf-CCCH_9"/>
    <property type="match status" value="1"/>
</dbReference>
<dbReference type="Proteomes" id="UP000694888">
    <property type="component" value="Unplaced"/>
</dbReference>
<feature type="compositionally biased region" description="Gly residues" evidence="7">
    <location>
        <begin position="606"/>
        <end position="625"/>
    </location>
</feature>
<feature type="zinc finger region" description="C3H1-type" evidence="6">
    <location>
        <begin position="425"/>
        <end position="452"/>
    </location>
</feature>
<evidence type="ECO:0000313" key="10">
    <source>
        <dbReference type="RefSeq" id="XP_005104448.1"/>
    </source>
</evidence>
<feature type="compositionally biased region" description="Polar residues" evidence="7">
    <location>
        <begin position="659"/>
        <end position="668"/>
    </location>
</feature>
<dbReference type="RefSeq" id="XP_005104449.1">
    <property type="nucleotide sequence ID" value="XM_005104392.3"/>
</dbReference>
<sequence length="2012" mass="215338">MAASDNMSSIEGGDGLDLPTPNVNDEVGEEPMEGTIQEEGEAVSESPIPHSPTLKESPEGKDGQSRKHRNSSEHRHHHRRHHHSSGRRRHKRSTSYEENPEEFEGSDEEQRGLERLRSDSASESQLDQAVTEKSEKSSRRKHHSKRKSSRSSNSQSRRSHRGADYLSDMKEPPGVTSFGNEEGQYSGRSTSKSKKESPGSAVSLDESGEAEDGEILEDGELDDDDDDDGTEQMGGVYENPGDLSDAVRQDERVSPSKSSSKEENRSEKMDRKRSEHKDRKKKDEKGKRKKYVDVDGVEGDKSIPAWGSGFQGARPKGSMYENKPKGGKQYNRHGRSANRHHSPPGLYDSPSYSEDSEEDMPKSMIPDGYVDASVAADEKEGIFKSNVSLRKKKDKHFEYRKRGRDPSSGKMDGPPKKKALNDLAMSERPVCKFYMEGKCAKGTGCQFNHDVERPKRMEVCMYHLTVKGCHKEQCQYMHEDFPCKYYHTGAKCYSGDRCKFSHDPLTEETRRALEMRVAAEDIIDMDDPDYGYDYRDDYGPHDHGGVGRPSLLGSPPQRHRRDRGDGKKIPSLFEIEVHPPGQSPKPSPQARPSGFYNETNSSPQPGSGGVGGQGPGPNPPGGGGAPMNNPNMGMANNGGPGGPNMPGQQQQQQQQPGMINSSAGSNPNMGGPGLLQAPMGRGPNNGGMMGGPNNSMMGGPGNNAGNMMGGPNNSNNMMGGPNNSNMMGGPNNSNNMMGGPNNSNNMMGGPNNSNNMMGGPNNSMMGGPNNNNNMMGGPNNNMMGGPNNNMMGGPNNNNMMGGPNNGNMMGGNRPNMMGQGMPQRPQQRPGGGPAVQFMTPGSNQQQQQQQPQQGGQLPPVLNMLGAIIREAANTMQKGSSGPMGNMNYNNNSSNSNNNMGPGGPNNMRPRMMGNGGVPPNSMGMGPGGMNQGMGPNNMGQGMGPMNQNMGPGNMNQGMGPGNVNQGLGAGGLNQNMGPGGPNQNMGPGGMNQNMGPGNMNRNMGPGGMNQNMAPGGMNQGMGPAGMNQNVGPGGMNQNMVPGSTILPPSEPGSATATSTNNSMGGPRPPPVSAGQEVGFMDMDYRIKPDFDGDGRVEQRMNTGETNEMGDTDHRVKEKEVTEEDEDDEENSKDLKELDKIRQQIQAQIDNASDGEEEEEEEGENEDEEMAEDGSVLPKKEELSPERMDESGQEIKDEKAAIKAEVEAEMANIEVPAHLPKKQRELFIRIQQQQLMREKEKEKQEAAKAAEDSEVKEEAADDWYSSDEEGDNQKAPNLTDVLKKLSKDTLPVSSSEGSVVKQEVPDTSSASAAPATTSTGSMFNIMQMINAIKKQSSTSSAKLPTDTITSTQAPGSPKSPTDSEGKPFQLPSALLQQLPALTVDPPVVSARPLNPLKYAVVKIALNMPKPYTQLPKGVNASDPSYKSDPRVKWYLQYLEKQLQSAPKEVVRRPSVDTEKPSKPVDPRLKKVPTDPRLAKAAADSGSGDVSRPTDPRLQRAQAQGRPTDPRLARQAGANLDPRLNRQNSQDPMGNMGMMGGQMSSPMAGSGGVMNTGGMGMGGPMNNMNSMGNMMGGMPNSMAGGMNSGMNNMGRPMNNQMGGPMNNPMGGPGMMGGPGPMNNPMGGPGPMNNQRGSPAMNNQMGGPAMNNPMGGGSMNNMMGGGPMNVMKSRMNNPMRPFQGGPVNAPMGGPMGNNMNRMGNPMNPMGGPMNAMGGPIGGNQNMNRMGGPQGPGGGMGGPGPVGPQGIMGSDSGDRRMAGDFHNPSDPRLGGGQRPPNDPRVKIKASEPNKNDPRTNRRDPRMGPVSMDESDSDIRMLSSDPSSGSKSNNLQRPGGSFSNSSKDFSQSGNFPPPPLPDPMMDLPIGDADLRLGLGTPPTSSSSSTPPPDSMQDFDSDLPKPAQKFDHRNDPRFKRVKRSTSQLKNSVEYNSPLGSAEEVMVSEEGDGSQFSNYNKPRFPPGKDPRSRNVPSPSLPDTLHDFEAQGPPPPMEAEPALKVKDLFKTIDPTASPFC</sequence>
<feature type="domain" description="C3H1-type" evidence="8">
    <location>
        <begin position="482"/>
        <end position="505"/>
    </location>
</feature>
<keyword evidence="3" id="KW-0677">Repeat</keyword>
<feature type="compositionally biased region" description="Basic residues" evidence="7">
    <location>
        <begin position="394"/>
        <end position="403"/>
    </location>
</feature>
<proteinExistence type="predicted"/>
<organism evidence="9 15">
    <name type="scientific">Aplysia californica</name>
    <name type="common">California sea hare</name>
    <dbReference type="NCBI Taxonomy" id="6500"/>
    <lineage>
        <taxon>Eukaryota</taxon>
        <taxon>Metazoa</taxon>
        <taxon>Spiralia</taxon>
        <taxon>Lophotrochozoa</taxon>
        <taxon>Mollusca</taxon>
        <taxon>Gastropoda</taxon>
        <taxon>Heterobranchia</taxon>
        <taxon>Euthyneura</taxon>
        <taxon>Tectipleura</taxon>
        <taxon>Aplysiida</taxon>
        <taxon>Aplysioidea</taxon>
        <taxon>Aplysiidae</taxon>
        <taxon>Aplysia</taxon>
    </lineage>
</organism>
<feature type="region of interest" description="Disordered" evidence="7">
    <location>
        <begin position="394"/>
        <end position="419"/>
    </location>
</feature>
<feature type="compositionally biased region" description="Acidic residues" evidence="7">
    <location>
        <begin position="98"/>
        <end position="107"/>
    </location>
</feature>
<feature type="compositionally biased region" description="Low complexity" evidence="7">
    <location>
        <begin position="1818"/>
        <end position="1827"/>
    </location>
</feature>
<feature type="compositionally biased region" description="Polar residues" evidence="7">
    <location>
        <begin position="1052"/>
        <end position="1063"/>
    </location>
</feature>
<reference evidence="10 11" key="1">
    <citation type="submission" date="2025-05" db="UniProtKB">
        <authorList>
            <consortium name="RefSeq"/>
        </authorList>
    </citation>
    <scope>IDENTIFICATION</scope>
</reference>
<evidence type="ECO:0000256" key="4">
    <source>
        <dbReference type="ARBA" id="ARBA00022771"/>
    </source>
</evidence>
<evidence type="ECO:0000313" key="16">
    <source>
        <dbReference type="RefSeq" id="XP_012941374.1"/>
    </source>
</evidence>
<evidence type="ECO:0000256" key="6">
    <source>
        <dbReference type="PROSITE-ProRule" id="PRU00723"/>
    </source>
</evidence>
<feature type="region of interest" description="Disordered" evidence="7">
    <location>
        <begin position="876"/>
        <end position="1198"/>
    </location>
</feature>
<dbReference type="SMART" id="SM00356">
    <property type="entry name" value="ZnF_C3H1"/>
    <property type="match status" value="3"/>
</dbReference>
<feature type="compositionally biased region" description="Low complexity" evidence="7">
    <location>
        <begin position="1834"/>
        <end position="1849"/>
    </location>
</feature>
<feature type="compositionally biased region" description="Acidic residues" evidence="7">
    <location>
        <begin position="1258"/>
        <end position="1269"/>
    </location>
</feature>
<feature type="compositionally biased region" description="Acidic residues" evidence="7">
    <location>
        <begin position="206"/>
        <end position="230"/>
    </location>
</feature>
<dbReference type="SUPFAM" id="SSF90229">
    <property type="entry name" value="CCCH zinc finger"/>
    <property type="match status" value="2"/>
</dbReference>
<feature type="compositionally biased region" description="Basic and acidic residues" evidence="7">
    <location>
        <begin position="56"/>
        <end position="73"/>
    </location>
</feature>
<dbReference type="RefSeq" id="XP_005104450.1">
    <property type="nucleotide sequence ID" value="XM_005104393.3"/>
</dbReference>
<gene>
    <name evidence="10 11 12 13 14 15 16 17" type="primary">LOC101854514</name>
</gene>
<dbReference type="Gene3D" id="4.10.1000.10">
    <property type="entry name" value="Zinc finger, CCCH-type"/>
    <property type="match status" value="1"/>
</dbReference>
<feature type="compositionally biased region" description="Low complexity" evidence="7">
    <location>
        <begin position="1306"/>
        <end position="1316"/>
    </location>
</feature>
<feature type="compositionally biased region" description="Basic and acidic residues" evidence="7">
    <location>
        <begin position="108"/>
        <end position="120"/>
    </location>
</feature>
<feature type="compositionally biased region" description="Low complexity" evidence="7">
    <location>
        <begin position="932"/>
        <end position="1016"/>
    </location>
</feature>
<feature type="region of interest" description="Disordered" evidence="7">
    <location>
        <begin position="1"/>
        <end position="367"/>
    </location>
</feature>
<feature type="compositionally biased region" description="Acidic residues" evidence="7">
    <location>
        <begin position="26"/>
        <end position="42"/>
    </location>
</feature>
<evidence type="ECO:0000313" key="11">
    <source>
        <dbReference type="RefSeq" id="XP_005104449.1"/>
    </source>
</evidence>
<dbReference type="RefSeq" id="XP_012941375.1">
    <property type="nucleotide sequence ID" value="XM_013085921.2"/>
</dbReference>
<feature type="compositionally biased region" description="Acidic residues" evidence="7">
    <location>
        <begin position="1120"/>
        <end position="1130"/>
    </location>
</feature>
<dbReference type="RefSeq" id="XP_012941374.1">
    <property type="nucleotide sequence ID" value="XM_013085920.2"/>
</dbReference>
<dbReference type="PANTHER" id="PTHR13119:SF12">
    <property type="entry name" value="PROTEIN SUPPRESSOR OF SABLE"/>
    <property type="match status" value="1"/>
</dbReference>
<feature type="region of interest" description="Disordered" evidence="7">
    <location>
        <begin position="1444"/>
        <end position="1531"/>
    </location>
</feature>
<dbReference type="RefSeq" id="XP_012941371.1">
    <property type="nucleotide sequence ID" value="XM_013085917.2"/>
</dbReference>
<feature type="compositionally biased region" description="Basic and acidic residues" evidence="7">
    <location>
        <begin position="161"/>
        <end position="171"/>
    </location>
</feature>
<feature type="compositionally biased region" description="Basic and acidic residues" evidence="7">
    <location>
        <begin position="245"/>
        <end position="286"/>
    </location>
</feature>
<feature type="compositionally biased region" description="Basic residues" evidence="7">
    <location>
        <begin position="138"/>
        <end position="149"/>
    </location>
</feature>
<evidence type="ECO:0000256" key="1">
    <source>
        <dbReference type="ARBA" id="ARBA00022553"/>
    </source>
</evidence>
<feature type="region of interest" description="Disordered" evidence="7">
    <location>
        <begin position="813"/>
        <end position="859"/>
    </location>
</feature>
<feature type="compositionally biased region" description="Low complexity" evidence="7">
    <location>
        <begin position="813"/>
        <end position="828"/>
    </location>
</feature>
<dbReference type="PANTHER" id="PTHR13119">
    <property type="entry name" value="ZINC FINGER CCCH DOMAIN-CONTAINING PROTEI"/>
    <property type="match status" value="1"/>
</dbReference>
<dbReference type="InterPro" id="IPR036855">
    <property type="entry name" value="Znf_CCCH_sf"/>
</dbReference>
<feature type="zinc finger region" description="C3H1-type" evidence="6">
    <location>
        <begin position="454"/>
        <end position="481"/>
    </location>
</feature>
<feature type="compositionally biased region" description="Polar residues" evidence="7">
    <location>
        <begin position="1918"/>
        <end position="1932"/>
    </location>
</feature>
<feature type="compositionally biased region" description="Low complexity" evidence="7">
    <location>
        <begin position="878"/>
        <end position="923"/>
    </location>
</feature>
<evidence type="ECO:0000256" key="3">
    <source>
        <dbReference type="ARBA" id="ARBA00022737"/>
    </source>
</evidence>
<evidence type="ECO:0000256" key="5">
    <source>
        <dbReference type="ARBA" id="ARBA00022833"/>
    </source>
</evidence>
<feature type="zinc finger region" description="C3H1-type" evidence="6">
    <location>
        <begin position="482"/>
        <end position="505"/>
    </location>
</feature>
<evidence type="ECO:0000313" key="12">
    <source>
        <dbReference type="RefSeq" id="XP_005104450.1"/>
    </source>
</evidence>
<feature type="compositionally biased region" description="Low complexity" evidence="7">
    <location>
        <begin position="844"/>
        <end position="856"/>
    </location>
</feature>
<dbReference type="RefSeq" id="XP_012941372.1">
    <property type="nucleotide sequence ID" value="XM_013085918.2"/>
</dbReference>
<feature type="compositionally biased region" description="Basic residues" evidence="7">
    <location>
        <begin position="330"/>
        <end position="342"/>
    </location>
</feature>
<evidence type="ECO:0000313" key="17">
    <source>
        <dbReference type="RefSeq" id="XP_012941375.1"/>
    </source>
</evidence>
<dbReference type="RefSeq" id="XP_005104448.1">
    <property type="nucleotide sequence ID" value="XM_005104391.3"/>
</dbReference>
<feature type="compositionally biased region" description="Basic residues" evidence="7">
    <location>
        <begin position="74"/>
        <end position="93"/>
    </location>
</feature>
<dbReference type="GeneID" id="101854514"/>
<feature type="compositionally biased region" description="Low complexity" evidence="7">
    <location>
        <begin position="645"/>
        <end position="658"/>
    </location>
</feature>
<feature type="domain" description="C3H1-type" evidence="8">
    <location>
        <begin position="425"/>
        <end position="452"/>
    </location>
</feature>
<feature type="compositionally biased region" description="Low complexity" evidence="7">
    <location>
        <begin position="626"/>
        <end position="635"/>
    </location>
</feature>
<evidence type="ECO:0000256" key="2">
    <source>
        <dbReference type="ARBA" id="ARBA00022723"/>
    </source>
</evidence>
<feature type="compositionally biased region" description="Basic and acidic residues" evidence="7">
    <location>
        <begin position="1777"/>
        <end position="1801"/>
    </location>
</feature>
<feature type="region of interest" description="Disordered" evidence="7">
    <location>
        <begin position="1335"/>
        <end position="1369"/>
    </location>
</feature>
<name>A0ABM1A5S7_APLCA</name>